<dbReference type="Proteomes" id="UP001059771">
    <property type="component" value="Chromosome"/>
</dbReference>
<dbReference type="AlphaFoldDB" id="A0A977ICW6"/>
<protein>
    <submittedName>
        <fullName evidence="1">Uncharacterized protein</fullName>
    </submittedName>
</protein>
<organism evidence="1">
    <name type="scientific">Nitrososphaera viennensis</name>
    <dbReference type="NCBI Taxonomy" id="1034015"/>
    <lineage>
        <taxon>Archaea</taxon>
        <taxon>Nitrososphaerota</taxon>
        <taxon>Nitrososphaeria</taxon>
        <taxon>Nitrososphaerales</taxon>
        <taxon>Nitrososphaeraceae</taxon>
        <taxon>Nitrososphaera</taxon>
    </lineage>
</organism>
<reference evidence="1" key="1">
    <citation type="submission" date="2022-08" db="EMBL/GenBank/DDBJ databases">
        <title>Dynamic responses of ammonia-oxidizing microbial communities induced by reactive oxygen species (ROS) in fluctuating redox aquifers.</title>
        <authorList>
            <person name="Wang P."/>
            <person name="Wang H."/>
        </authorList>
    </citation>
    <scope>NUCLEOTIDE SEQUENCE</scope>
    <source>
        <strain evidence="1">PLX03</strain>
    </source>
</reference>
<evidence type="ECO:0000313" key="1">
    <source>
        <dbReference type="EMBL" id="UVS68679.1"/>
    </source>
</evidence>
<sequence length="54" mass="5961">MPAGMDDFSSENESMFLCFFLKKDCYAIVSCPRLKSAGVTPDDKSLFLTYGILG</sequence>
<dbReference type="EMBL" id="CP103305">
    <property type="protein sequence ID" value="UVS68679.1"/>
    <property type="molecule type" value="Genomic_DNA"/>
</dbReference>
<proteinExistence type="predicted"/>
<dbReference type="RefSeq" id="WP_258914124.1">
    <property type="nucleotide sequence ID" value="NZ_CP103305.1"/>
</dbReference>
<dbReference type="GeneID" id="74947739"/>
<name>A0A977ICW6_9ARCH</name>
<gene>
    <name evidence="1" type="ORF">NWT39_12330</name>
</gene>
<accession>A0A977ICW6</accession>